<comment type="caution">
    <text evidence="2">The sequence shown here is derived from an EMBL/GenBank/DDBJ whole genome shotgun (WGS) entry which is preliminary data.</text>
</comment>
<proteinExistence type="predicted"/>
<protein>
    <submittedName>
        <fullName evidence="2">Uncharacterized protein</fullName>
    </submittedName>
</protein>
<organism evidence="2 3">
    <name type="scientific">Sulfuritortus calidifontis</name>
    <dbReference type="NCBI Taxonomy" id="1914471"/>
    <lineage>
        <taxon>Bacteria</taxon>
        <taxon>Pseudomonadati</taxon>
        <taxon>Pseudomonadota</taxon>
        <taxon>Betaproteobacteria</taxon>
        <taxon>Nitrosomonadales</taxon>
        <taxon>Thiobacillaceae</taxon>
        <taxon>Sulfuritortus</taxon>
    </lineage>
</organism>
<evidence type="ECO:0000313" key="3">
    <source>
        <dbReference type="Proteomes" id="UP000295135"/>
    </source>
</evidence>
<name>A0A4R3JXY2_9PROT</name>
<reference evidence="2 3" key="1">
    <citation type="submission" date="2019-03" db="EMBL/GenBank/DDBJ databases">
        <title>Genomic Encyclopedia of Type Strains, Phase IV (KMG-IV): sequencing the most valuable type-strain genomes for metagenomic binning, comparative biology and taxonomic classification.</title>
        <authorList>
            <person name="Goeker M."/>
        </authorList>
    </citation>
    <scope>NUCLEOTIDE SEQUENCE [LARGE SCALE GENOMIC DNA]</scope>
    <source>
        <strain evidence="2 3">DSM 103923</strain>
    </source>
</reference>
<dbReference type="RefSeq" id="WP_126463423.1">
    <property type="nucleotide sequence ID" value="NZ_AP018721.1"/>
</dbReference>
<evidence type="ECO:0000313" key="2">
    <source>
        <dbReference type="EMBL" id="TCS72392.1"/>
    </source>
</evidence>
<evidence type="ECO:0000256" key="1">
    <source>
        <dbReference type="SAM" id="MobiDB-lite"/>
    </source>
</evidence>
<dbReference type="EMBL" id="SLZY01000005">
    <property type="protein sequence ID" value="TCS72392.1"/>
    <property type="molecule type" value="Genomic_DNA"/>
</dbReference>
<gene>
    <name evidence="2" type="ORF">EDC61_10546</name>
</gene>
<accession>A0A4R3JXY2</accession>
<keyword evidence="3" id="KW-1185">Reference proteome</keyword>
<dbReference type="AlphaFoldDB" id="A0A4R3JXY2"/>
<sequence>MSKLEDKLKASLKPAARKGMPATAAAKVPARSTTQAPLAKPVPAGSHRREPELNDANQALHPRRIWPD</sequence>
<feature type="region of interest" description="Disordered" evidence="1">
    <location>
        <begin position="1"/>
        <end position="68"/>
    </location>
</feature>
<dbReference type="Proteomes" id="UP000295135">
    <property type="component" value="Unassembled WGS sequence"/>
</dbReference>